<sequence length="60" mass="6655">MGASRLASARLPTHPPARPPRSSLRERAQQRGWDSCGQQLGHKPSVFGQVKESQGWGKWC</sequence>
<feature type="non-terminal residue" evidence="2">
    <location>
        <position position="60"/>
    </location>
</feature>
<organism evidence="2 3">
    <name type="scientific">Myodes glareolus</name>
    <name type="common">Bank vole</name>
    <name type="synonym">Clethrionomys glareolus</name>
    <dbReference type="NCBI Taxonomy" id="447135"/>
    <lineage>
        <taxon>Eukaryota</taxon>
        <taxon>Metazoa</taxon>
        <taxon>Chordata</taxon>
        <taxon>Craniata</taxon>
        <taxon>Vertebrata</taxon>
        <taxon>Euteleostomi</taxon>
        <taxon>Mammalia</taxon>
        <taxon>Eutheria</taxon>
        <taxon>Euarchontoglires</taxon>
        <taxon>Glires</taxon>
        <taxon>Rodentia</taxon>
        <taxon>Myomorpha</taxon>
        <taxon>Muroidea</taxon>
        <taxon>Cricetidae</taxon>
        <taxon>Arvicolinae</taxon>
        <taxon>Myodes</taxon>
    </lineage>
</organism>
<evidence type="ECO:0000313" key="2">
    <source>
        <dbReference type="EMBL" id="KAK7807608.1"/>
    </source>
</evidence>
<evidence type="ECO:0000313" key="3">
    <source>
        <dbReference type="Proteomes" id="UP001488838"/>
    </source>
</evidence>
<dbReference type="EMBL" id="JBBHLL010000267">
    <property type="protein sequence ID" value="KAK7807608.1"/>
    <property type="molecule type" value="Genomic_DNA"/>
</dbReference>
<gene>
    <name evidence="2" type="ORF">U0070_013914</name>
</gene>
<comment type="caution">
    <text evidence="2">The sequence shown here is derived from an EMBL/GenBank/DDBJ whole genome shotgun (WGS) entry which is preliminary data.</text>
</comment>
<keyword evidence="3" id="KW-1185">Reference proteome</keyword>
<proteinExistence type="predicted"/>
<name>A0AAW0I007_MYOGA</name>
<dbReference type="AlphaFoldDB" id="A0AAW0I007"/>
<feature type="region of interest" description="Disordered" evidence="1">
    <location>
        <begin position="1"/>
        <end position="45"/>
    </location>
</feature>
<dbReference type="Proteomes" id="UP001488838">
    <property type="component" value="Unassembled WGS sequence"/>
</dbReference>
<evidence type="ECO:0000256" key="1">
    <source>
        <dbReference type="SAM" id="MobiDB-lite"/>
    </source>
</evidence>
<protein>
    <submittedName>
        <fullName evidence="2">Uncharacterized protein</fullName>
    </submittedName>
</protein>
<accession>A0AAW0I007</accession>
<reference evidence="2 3" key="1">
    <citation type="journal article" date="2023" name="bioRxiv">
        <title>Conserved and derived expression patterns and positive selection on dental genes reveal complex evolutionary context of ever-growing rodent molars.</title>
        <authorList>
            <person name="Calamari Z.T."/>
            <person name="Song A."/>
            <person name="Cohen E."/>
            <person name="Akter M."/>
            <person name="Roy R.D."/>
            <person name="Hallikas O."/>
            <person name="Christensen M.M."/>
            <person name="Li P."/>
            <person name="Marangoni P."/>
            <person name="Jernvall J."/>
            <person name="Klein O.D."/>
        </authorList>
    </citation>
    <scope>NUCLEOTIDE SEQUENCE [LARGE SCALE GENOMIC DNA]</scope>
    <source>
        <strain evidence="2">V071</strain>
    </source>
</reference>